<keyword evidence="1" id="KW-0813">Transport</keyword>
<keyword evidence="5" id="KW-0249">Electron transport</keyword>
<dbReference type="Pfam" id="PF13183">
    <property type="entry name" value="Fer4_8"/>
    <property type="match status" value="1"/>
</dbReference>
<evidence type="ECO:0000256" key="3">
    <source>
        <dbReference type="ARBA" id="ARBA00022723"/>
    </source>
</evidence>
<sequence length="457" mass="51088">MKAQQFLLDAEKKAFDREHRRKIRFNIGKYDVAVSVGLNHYANHELARSRGAYLKATVLEKLDEYLLQFEAQFTARGGRVIWARDADEALAEIGKLVRARNTRTVVKAKSMTTEEIHLNKYLQKQGIESVETDLGEYIVQLNGERPYHIVTPAMHLSKADINDIFVKHLGTESTDDAQKLVLTARHLLRDKYTSAEVGVTGANFIIAQEGAIAVTENEGNARLSAAFPKLHIAIVGIEKVIPQLTDLDLFWPLLSTSGTGQQVTVYNTLYFGPRQATETDGPEEMVVVLLDNGRTNLLAQPDKREALRCIRCGACLNVCPVYKNIGGHTYETTYSGPIGSVITPHLSGLPEHKHLSYASSLCGACTSVCPVRINLHNLLLLNRQQSVREGHAPLEERAAIGVWRWSMQHRWALDVLPAGLKDWSMARLLGQVGWSKRRAALAIAPQSFRQLWRQRAQ</sequence>
<evidence type="ECO:0000256" key="7">
    <source>
        <dbReference type="ARBA" id="ARBA00023014"/>
    </source>
</evidence>
<dbReference type="InterPro" id="IPR024185">
    <property type="entry name" value="FTHF_cligase-like_sf"/>
</dbReference>
<keyword evidence="2" id="KW-0004">4Fe-4S</keyword>
<dbReference type="InterPro" id="IPR009051">
    <property type="entry name" value="Helical_ferredxn"/>
</dbReference>
<dbReference type="InterPro" id="IPR017896">
    <property type="entry name" value="4Fe4S_Fe-S-bd"/>
</dbReference>
<reference evidence="9" key="1">
    <citation type="submission" date="2023-07" db="EMBL/GenBank/DDBJ databases">
        <authorList>
            <person name="Kim M.K."/>
        </authorList>
    </citation>
    <scope>NUCLEOTIDE SEQUENCE</scope>
    <source>
        <strain evidence="9">ASUV-10-1</strain>
    </source>
</reference>
<keyword evidence="6" id="KW-0408">Iron</keyword>
<dbReference type="RefSeq" id="WP_305004708.1">
    <property type="nucleotide sequence ID" value="NZ_JAUQSY010000001.1"/>
</dbReference>
<dbReference type="EMBL" id="JAUQSY010000001">
    <property type="protein sequence ID" value="MDO7873393.1"/>
    <property type="molecule type" value="Genomic_DNA"/>
</dbReference>
<dbReference type="NCBIfam" id="TIGR00273">
    <property type="entry name" value="LutB/LldF family L-lactate oxidation iron-sulfur protein"/>
    <property type="match status" value="1"/>
</dbReference>
<keyword evidence="7" id="KW-0411">Iron-sulfur</keyword>
<feature type="domain" description="4Fe-4S ferredoxin-type" evidence="8">
    <location>
        <begin position="299"/>
        <end position="330"/>
    </location>
</feature>
<dbReference type="Pfam" id="PF02589">
    <property type="entry name" value="LUD_dom"/>
    <property type="match status" value="1"/>
</dbReference>
<dbReference type="PANTHER" id="PTHR47153:SF2">
    <property type="entry name" value="LACTATE UTILIZATION PROTEIN B"/>
    <property type="match status" value="1"/>
</dbReference>
<protein>
    <submittedName>
        <fullName evidence="9">LutB/LldF family L-lactate oxidation iron-sulfur protein</fullName>
    </submittedName>
</protein>
<evidence type="ECO:0000256" key="2">
    <source>
        <dbReference type="ARBA" id="ARBA00022485"/>
    </source>
</evidence>
<organism evidence="9 10">
    <name type="scientific">Hymenobacter aranciens</name>
    <dbReference type="NCBI Taxonomy" id="3063996"/>
    <lineage>
        <taxon>Bacteria</taxon>
        <taxon>Pseudomonadati</taxon>
        <taxon>Bacteroidota</taxon>
        <taxon>Cytophagia</taxon>
        <taxon>Cytophagales</taxon>
        <taxon>Hymenobacteraceae</taxon>
        <taxon>Hymenobacter</taxon>
    </lineage>
</organism>
<accession>A0ABT9B5E8</accession>
<comment type="caution">
    <text evidence="9">The sequence shown here is derived from an EMBL/GenBank/DDBJ whole genome shotgun (WGS) entry which is preliminary data.</text>
</comment>
<dbReference type="InterPro" id="IPR004452">
    <property type="entry name" value="LutB/LldF"/>
</dbReference>
<dbReference type="Gene3D" id="1.10.1060.10">
    <property type="entry name" value="Alpha-helical ferredoxin"/>
    <property type="match status" value="1"/>
</dbReference>
<dbReference type="Gene3D" id="3.40.50.10420">
    <property type="entry name" value="NagB/RpiA/CoA transferase-like"/>
    <property type="match status" value="1"/>
</dbReference>
<evidence type="ECO:0000256" key="1">
    <source>
        <dbReference type="ARBA" id="ARBA00022448"/>
    </source>
</evidence>
<gene>
    <name evidence="9" type="ORF">Q5H93_01525</name>
</gene>
<dbReference type="InterPro" id="IPR003741">
    <property type="entry name" value="LUD_dom"/>
</dbReference>
<name>A0ABT9B5E8_9BACT</name>
<evidence type="ECO:0000256" key="4">
    <source>
        <dbReference type="ARBA" id="ARBA00022737"/>
    </source>
</evidence>
<evidence type="ECO:0000256" key="5">
    <source>
        <dbReference type="ARBA" id="ARBA00022982"/>
    </source>
</evidence>
<proteinExistence type="predicted"/>
<dbReference type="InterPro" id="IPR037171">
    <property type="entry name" value="NagB/RpiA_transferase-like"/>
</dbReference>
<evidence type="ECO:0000313" key="10">
    <source>
        <dbReference type="Proteomes" id="UP001176429"/>
    </source>
</evidence>
<dbReference type="InterPro" id="IPR017900">
    <property type="entry name" value="4Fe4S_Fe_S_CS"/>
</dbReference>
<dbReference type="PROSITE" id="PS51379">
    <property type="entry name" value="4FE4S_FER_2"/>
    <property type="match status" value="1"/>
</dbReference>
<dbReference type="PANTHER" id="PTHR47153">
    <property type="entry name" value="LACTATE UTILIZATION PROTEIN B"/>
    <property type="match status" value="1"/>
</dbReference>
<keyword evidence="10" id="KW-1185">Reference proteome</keyword>
<keyword evidence="4" id="KW-0677">Repeat</keyword>
<dbReference type="Proteomes" id="UP001176429">
    <property type="component" value="Unassembled WGS sequence"/>
</dbReference>
<evidence type="ECO:0000313" key="9">
    <source>
        <dbReference type="EMBL" id="MDO7873393.1"/>
    </source>
</evidence>
<dbReference type="SUPFAM" id="SSF46548">
    <property type="entry name" value="alpha-helical ferredoxin"/>
    <property type="match status" value="1"/>
</dbReference>
<keyword evidence="3" id="KW-0479">Metal-binding</keyword>
<dbReference type="PROSITE" id="PS00198">
    <property type="entry name" value="4FE4S_FER_1"/>
    <property type="match status" value="1"/>
</dbReference>
<dbReference type="SUPFAM" id="SSF100950">
    <property type="entry name" value="NagB/RpiA/CoA transferase-like"/>
    <property type="match status" value="1"/>
</dbReference>
<evidence type="ECO:0000259" key="8">
    <source>
        <dbReference type="PROSITE" id="PS51379"/>
    </source>
</evidence>
<evidence type="ECO:0000256" key="6">
    <source>
        <dbReference type="ARBA" id="ARBA00023004"/>
    </source>
</evidence>